<feature type="transmembrane region" description="Helical" evidence="1">
    <location>
        <begin position="36"/>
        <end position="62"/>
    </location>
</feature>
<dbReference type="Proteomes" id="UP000322244">
    <property type="component" value="Unassembled WGS sequence"/>
</dbReference>
<dbReference type="AlphaFoldDB" id="A0A5A7S5X3"/>
<dbReference type="RefSeq" id="WP_149432642.1">
    <property type="nucleotide sequence ID" value="NZ_VLNY01000016.1"/>
</dbReference>
<reference evidence="2 3" key="1">
    <citation type="submission" date="2019-07" db="EMBL/GenBank/DDBJ databases">
        <title>Rhodococcus cavernicolus sp. nov., isolated from a cave.</title>
        <authorList>
            <person name="Lee S.D."/>
        </authorList>
    </citation>
    <scope>NUCLEOTIDE SEQUENCE [LARGE SCALE GENOMIC DNA]</scope>
    <source>
        <strain evidence="2 3">C1-24</strain>
    </source>
</reference>
<dbReference type="EMBL" id="VLNY01000016">
    <property type="protein sequence ID" value="KAA0018937.1"/>
    <property type="molecule type" value="Genomic_DNA"/>
</dbReference>
<accession>A0A5A7S5X3</accession>
<keyword evidence="1" id="KW-1133">Transmembrane helix</keyword>
<comment type="caution">
    <text evidence="2">The sequence shown here is derived from an EMBL/GenBank/DDBJ whole genome shotgun (WGS) entry which is preliminary data.</text>
</comment>
<proteinExistence type="predicted"/>
<evidence type="ECO:0000313" key="2">
    <source>
        <dbReference type="EMBL" id="KAA0018937.1"/>
    </source>
</evidence>
<name>A0A5A7S5X3_9NOCA</name>
<feature type="transmembrane region" description="Helical" evidence="1">
    <location>
        <begin position="121"/>
        <end position="143"/>
    </location>
</feature>
<keyword evidence="1" id="KW-0812">Transmembrane</keyword>
<feature type="transmembrane region" description="Helical" evidence="1">
    <location>
        <begin position="82"/>
        <end position="109"/>
    </location>
</feature>
<evidence type="ECO:0000256" key="1">
    <source>
        <dbReference type="SAM" id="Phobius"/>
    </source>
</evidence>
<keyword evidence="1" id="KW-0472">Membrane</keyword>
<evidence type="ECO:0000313" key="3">
    <source>
        <dbReference type="Proteomes" id="UP000322244"/>
    </source>
</evidence>
<sequence>MTFRNLLRHARYALTAPPRSVVAVTQSRDYRVLINAVLAGCVGLLAWFLAFLAVLGAFRGIFYPLIDDDSYAQSWGGPTLAGAWAVHALAVFLVPVFGLAIAAIGILQLRLARRLLDRSGPIWPVPFAVVLLIGGLFFFVSWLHQAQ</sequence>
<evidence type="ECO:0008006" key="4">
    <source>
        <dbReference type="Google" id="ProtNLM"/>
    </source>
</evidence>
<protein>
    <recommendedName>
        <fullName evidence="4">Yip1 domain-containing protein</fullName>
    </recommendedName>
</protein>
<gene>
    <name evidence="2" type="ORF">FOY51_23150</name>
</gene>
<keyword evidence="3" id="KW-1185">Reference proteome</keyword>
<organism evidence="2 3">
    <name type="scientific">Antrihabitans cavernicola</name>
    <dbReference type="NCBI Taxonomy" id="2495913"/>
    <lineage>
        <taxon>Bacteria</taxon>
        <taxon>Bacillati</taxon>
        <taxon>Actinomycetota</taxon>
        <taxon>Actinomycetes</taxon>
        <taxon>Mycobacteriales</taxon>
        <taxon>Nocardiaceae</taxon>
        <taxon>Antrihabitans</taxon>
    </lineage>
</organism>
<dbReference type="OrthoDB" id="4467507at2"/>